<gene>
    <name evidence="1" type="ORF">FVE85_5702</name>
</gene>
<dbReference type="Proteomes" id="UP000324585">
    <property type="component" value="Unassembled WGS sequence"/>
</dbReference>
<dbReference type="EMBL" id="VRMN01000001">
    <property type="protein sequence ID" value="KAA8498117.1"/>
    <property type="molecule type" value="Genomic_DNA"/>
</dbReference>
<name>A0A5J4Z642_PORPP</name>
<proteinExistence type="predicted"/>
<keyword evidence="2" id="KW-1185">Reference proteome</keyword>
<evidence type="ECO:0000313" key="2">
    <source>
        <dbReference type="Proteomes" id="UP000324585"/>
    </source>
</evidence>
<organism evidence="1 2">
    <name type="scientific">Porphyridium purpureum</name>
    <name type="common">Red alga</name>
    <name type="synonym">Porphyridium cruentum</name>
    <dbReference type="NCBI Taxonomy" id="35688"/>
    <lineage>
        <taxon>Eukaryota</taxon>
        <taxon>Rhodophyta</taxon>
        <taxon>Bangiophyceae</taxon>
        <taxon>Porphyridiales</taxon>
        <taxon>Porphyridiaceae</taxon>
        <taxon>Porphyridium</taxon>
    </lineage>
</organism>
<sequence length="216" mass="24817">MCDCHVHDFAPRPNGHIKRVLIHLQGVLTYRRSPQLAHQIATSQQRWIHAHSLVQQRMLELVWYHHHAAILLNEGIYALLESFEAIIHEVEKPAKFADCRLAWIRIPQRFFFAKSVGLKHPAINFCLDQLARSPYCTIKLLNARARAPVRRLRQSFGSFIYRPRLRIKYSSWYAVPDRVTACTVIRSGRLAVAPSAAIVAQARIRSVAQSARPTSR</sequence>
<evidence type="ECO:0000313" key="1">
    <source>
        <dbReference type="EMBL" id="KAA8498117.1"/>
    </source>
</evidence>
<dbReference type="AlphaFoldDB" id="A0A5J4Z642"/>
<accession>A0A5J4Z642</accession>
<reference evidence="2" key="1">
    <citation type="journal article" date="2019" name="Nat. Commun.">
        <title>Expansion of phycobilisome linker gene families in mesophilic red algae.</title>
        <authorList>
            <person name="Lee J."/>
            <person name="Kim D."/>
            <person name="Bhattacharya D."/>
            <person name="Yoon H.S."/>
        </authorList>
    </citation>
    <scope>NUCLEOTIDE SEQUENCE [LARGE SCALE GENOMIC DNA]</scope>
    <source>
        <strain evidence="2">CCMP 1328</strain>
    </source>
</reference>
<protein>
    <submittedName>
        <fullName evidence="1">Uncharacterized protein</fullName>
    </submittedName>
</protein>
<comment type="caution">
    <text evidence="1">The sequence shown here is derived from an EMBL/GenBank/DDBJ whole genome shotgun (WGS) entry which is preliminary data.</text>
</comment>